<feature type="domain" description="Methyl-accepting transducer" evidence="4">
    <location>
        <begin position="273"/>
        <end position="499"/>
    </location>
</feature>
<dbReference type="PRINTS" id="PR00260">
    <property type="entry name" value="CHEMTRNSDUCR"/>
</dbReference>
<evidence type="ECO:0000256" key="1">
    <source>
        <dbReference type="ARBA" id="ARBA00023224"/>
    </source>
</evidence>
<evidence type="ECO:0000259" key="5">
    <source>
        <dbReference type="PROSITE" id="PS50885"/>
    </source>
</evidence>
<dbReference type="PATRIC" id="fig|1244869.3.peg.612"/>
<dbReference type="SMART" id="SM00304">
    <property type="entry name" value="HAMP"/>
    <property type="match status" value="1"/>
</dbReference>
<dbReference type="eggNOG" id="COG0840">
    <property type="taxonomic scope" value="Bacteria"/>
</dbReference>
<dbReference type="AlphaFoldDB" id="M2YEE3"/>
<reference evidence="6 7" key="1">
    <citation type="journal article" date="2014" name="Genome Announc.">
        <title>Draft Genome Sequence of Magnetospirillum sp. Strain SO-1, a Freshwater Magnetotactic Bacterium Isolated from the Ol'khovka River, Russia.</title>
        <authorList>
            <person name="Grouzdev D.S."/>
            <person name="Dziuba M.V."/>
            <person name="Sukhacheva M.S."/>
            <person name="Mardanov A.V."/>
            <person name="Beletskiy A.V."/>
            <person name="Kuznetsov B.B."/>
            <person name="Skryabin K.G."/>
        </authorList>
    </citation>
    <scope>NUCLEOTIDE SEQUENCE [LARGE SCALE GENOMIC DNA]</scope>
    <source>
        <strain evidence="6 7">SO-1</strain>
    </source>
</reference>
<dbReference type="GO" id="GO:0007165">
    <property type="term" value="P:signal transduction"/>
    <property type="evidence" value="ECO:0007669"/>
    <property type="project" value="UniProtKB-KW"/>
</dbReference>
<dbReference type="Pfam" id="PF12729">
    <property type="entry name" value="4HB_MCP_1"/>
    <property type="match status" value="1"/>
</dbReference>
<dbReference type="Pfam" id="PF00015">
    <property type="entry name" value="MCPsignal"/>
    <property type="match status" value="1"/>
</dbReference>
<feature type="domain" description="HAMP" evidence="5">
    <location>
        <begin position="179"/>
        <end position="232"/>
    </location>
</feature>
<sequence>MLGGKRVAGGLEAVYGERVVPMGRLARVLDSVHRIQGAIATVMQSESRLTLERMAKDIETLDAEADRLWKAYASDGSRGAEEKAFQAAYEGYRASYRLTLKQFGDGDAFGARETMAEETTGRYNEATTVLRVLMDKEIDLAKDEFLSAMDTYRSTSAASAWVIALGVLALAGLTLAVTRSITRPVQGAIATMGRLAGGDTQVEVSGTGRRDEIGDIARAVQTFKDHAIEVETLRRSQLEAERNASEERRLARVRMADEFDSTVRGMVDFVTTASTRMEDAARLLQDMTQSAGRDAASVGQAAETASSNVDSVAAAAEQLTASIAEISRQVEESTSISREAVEESERTNQIMSGLSEAAGRIGDVVRMINDIAGQTNLLALNATIEAARAGEAGKGFAVVAGEVKGLASQTAKATEEISEQIAAIQAETTKAVGAISHVGEVIERMSHIAGAISQAVEQQAEAGREIARSAEQAARGTTDVTRSLGDAVQAVSAAGTSSSEVLGTARQLSGGAADLSRAVEGFVTKIRA</sequence>
<evidence type="ECO:0000256" key="2">
    <source>
        <dbReference type="ARBA" id="ARBA00029447"/>
    </source>
</evidence>
<dbReference type="SUPFAM" id="SSF58104">
    <property type="entry name" value="Methyl-accepting chemotaxis protein (MCP) signaling domain"/>
    <property type="match status" value="1"/>
</dbReference>
<dbReference type="SMART" id="SM00283">
    <property type="entry name" value="MA"/>
    <property type="match status" value="1"/>
</dbReference>
<evidence type="ECO:0000259" key="4">
    <source>
        <dbReference type="PROSITE" id="PS50111"/>
    </source>
</evidence>
<dbReference type="PANTHER" id="PTHR32089:SF112">
    <property type="entry name" value="LYSOZYME-LIKE PROTEIN-RELATED"/>
    <property type="match status" value="1"/>
</dbReference>
<gene>
    <name evidence="6" type="ORF">H261_03068</name>
</gene>
<dbReference type="Pfam" id="PF00672">
    <property type="entry name" value="HAMP"/>
    <property type="match status" value="1"/>
</dbReference>
<accession>M2YEE3</accession>
<keyword evidence="7" id="KW-1185">Reference proteome</keyword>
<comment type="similarity">
    <text evidence="2">Belongs to the methyl-accepting chemotaxis (MCP) protein family.</text>
</comment>
<dbReference type="EMBL" id="AONQ01000005">
    <property type="protein sequence ID" value="EME71356.1"/>
    <property type="molecule type" value="Genomic_DNA"/>
</dbReference>
<dbReference type="Gene3D" id="1.10.287.950">
    <property type="entry name" value="Methyl-accepting chemotaxis protein"/>
    <property type="match status" value="1"/>
</dbReference>
<evidence type="ECO:0000256" key="3">
    <source>
        <dbReference type="PROSITE-ProRule" id="PRU00284"/>
    </source>
</evidence>
<protein>
    <submittedName>
        <fullName evidence="6">Methyl-accepting chemotaxis protein</fullName>
    </submittedName>
</protein>
<dbReference type="InterPro" id="IPR004090">
    <property type="entry name" value="Chemotax_Me-accpt_rcpt"/>
</dbReference>
<proteinExistence type="inferred from homology"/>
<evidence type="ECO:0000313" key="7">
    <source>
        <dbReference type="Proteomes" id="UP000011744"/>
    </source>
</evidence>
<name>M2YEE3_9PROT</name>
<dbReference type="InterPro" id="IPR003660">
    <property type="entry name" value="HAMP_dom"/>
</dbReference>
<dbReference type="GO" id="GO:0004888">
    <property type="term" value="F:transmembrane signaling receptor activity"/>
    <property type="evidence" value="ECO:0007669"/>
    <property type="project" value="InterPro"/>
</dbReference>
<dbReference type="InterPro" id="IPR004089">
    <property type="entry name" value="MCPsignal_dom"/>
</dbReference>
<dbReference type="PROSITE" id="PS50111">
    <property type="entry name" value="CHEMOTAXIS_TRANSDUC_2"/>
    <property type="match status" value="1"/>
</dbReference>
<comment type="caution">
    <text evidence="6">The sequence shown here is derived from an EMBL/GenBank/DDBJ whole genome shotgun (WGS) entry which is preliminary data.</text>
</comment>
<dbReference type="GO" id="GO:0006935">
    <property type="term" value="P:chemotaxis"/>
    <property type="evidence" value="ECO:0007669"/>
    <property type="project" value="InterPro"/>
</dbReference>
<evidence type="ECO:0000313" key="6">
    <source>
        <dbReference type="EMBL" id="EME71356.1"/>
    </source>
</evidence>
<organism evidence="6 7">
    <name type="scientific">Paramagnetospirillum caucaseum</name>
    <dbReference type="NCBI Taxonomy" id="1244869"/>
    <lineage>
        <taxon>Bacteria</taxon>
        <taxon>Pseudomonadati</taxon>
        <taxon>Pseudomonadota</taxon>
        <taxon>Alphaproteobacteria</taxon>
        <taxon>Rhodospirillales</taxon>
        <taxon>Magnetospirillaceae</taxon>
        <taxon>Paramagnetospirillum</taxon>
    </lineage>
</organism>
<keyword evidence="1 3" id="KW-0807">Transducer</keyword>
<dbReference type="Proteomes" id="UP000011744">
    <property type="component" value="Unassembled WGS sequence"/>
</dbReference>
<dbReference type="InterPro" id="IPR024478">
    <property type="entry name" value="HlyB_4HB_MCP"/>
</dbReference>
<dbReference type="Gene3D" id="6.10.340.10">
    <property type="match status" value="1"/>
</dbReference>
<dbReference type="PROSITE" id="PS50885">
    <property type="entry name" value="HAMP"/>
    <property type="match status" value="1"/>
</dbReference>
<dbReference type="PANTHER" id="PTHR32089">
    <property type="entry name" value="METHYL-ACCEPTING CHEMOTAXIS PROTEIN MCPB"/>
    <property type="match status" value="1"/>
</dbReference>
<dbReference type="STRING" id="1244869.H261_03068"/>
<dbReference type="GO" id="GO:0016020">
    <property type="term" value="C:membrane"/>
    <property type="evidence" value="ECO:0007669"/>
    <property type="project" value="InterPro"/>
</dbReference>